<dbReference type="GeneID" id="59460963"/>
<dbReference type="Pfam" id="PF04405">
    <property type="entry name" value="ScdA_N"/>
    <property type="match status" value="1"/>
</dbReference>
<sequence>MTKSKISPNRQVSSLVEETLAFAHVFEEVGIDYCCGGDIPLESACEEAGIDVDDVLDRLESEQTETKDESDGWNSMSELTDHIVTAHHDRLRDELPALEALVHKVTEVHSDDHPELQEAESEFVELADEMQTHISEEEDELFPIVRKLERGMPLSDIETETIENEIEGFEDDHQETADRLDRIAELTDGYAVPSSACASYRSMLDRLESLERETHLHVHKENNVLFPAIESLVAKTGVEL</sequence>
<dbReference type="PANTHER" id="PTHR36438:SF1">
    <property type="entry name" value="IRON-SULFUR CLUSTER REPAIR PROTEIN YTFE"/>
    <property type="match status" value="1"/>
</dbReference>
<keyword evidence="6" id="KW-0614">Plasmid</keyword>
<geneLocation type="plasmid" evidence="6 7">
    <name>pHGLR1</name>
</geneLocation>
<evidence type="ECO:0000313" key="6">
    <source>
        <dbReference type="EMBL" id="QOS13443.1"/>
    </source>
</evidence>
<dbReference type="InterPro" id="IPR012312">
    <property type="entry name" value="Hemerythrin-like"/>
</dbReference>
<reference evidence="6" key="1">
    <citation type="journal article" date="2021" name="Front. Microbiol.">
        <title>Cellular and Genomic Properties of Haloferax gibbonsii LR2-5, the Host of Euryarchaeal Virus HFTV1.</title>
        <authorList>
            <person name="Tittes C."/>
            <person name="Schwarzer S."/>
            <person name="Pfeiffer F."/>
            <person name="Dyall-Smith M."/>
            <person name="Rodriguez-Franco M."/>
            <person name="Oksanen H.M."/>
            <person name="Quax T.E.F."/>
        </authorList>
    </citation>
    <scope>NUCLEOTIDE SEQUENCE</scope>
    <source>
        <strain evidence="6">LR2-5</strain>
    </source>
</reference>
<evidence type="ECO:0000313" key="7">
    <source>
        <dbReference type="Proteomes" id="UP000663064"/>
    </source>
</evidence>
<dbReference type="RefSeq" id="WP_049917691.1">
    <property type="nucleotide sequence ID" value="NZ_CP063206.1"/>
</dbReference>
<name>A0A871BL83_HALGI</name>
<accession>A0A871BL83</accession>
<protein>
    <submittedName>
        <fullName evidence="6">Iron-sulfur cluster repair protein ScdA</fullName>
    </submittedName>
</protein>
<evidence type="ECO:0000256" key="3">
    <source>
        <dbReference type="ARBA" id="ARBA00022723"/>
    </source>
</evidence>
<keyword evidence="2" id="KW-0963">Cytoplasm</keyword>
<dbReference type="PANTHER" id="PTHR36438">
    <property type="entry name" value="IRON-SULFUR CLUSTER REPAIR PROTEIN YTFE"/>
    <property type="match status" value="1"/>
</dbReference>
<evidence type="ECO:0000259" key="5">
    <source>
        <dbReference type="Pfam" id="PF01814"/>
    </source>
</evidence>
<proteinExistence type="predicted"/>
<keyword evidence="4" id="KW-0408">Iron</keyword>
<comment type="subcellular location">
    <subcellularLocation>
        <location evidence="1">Cytoplasm</location>
    </subcellularLocation>
</comment>
<dbReference type="Proteomes" id="UP000663064">
    <property type="component" value="Plasmid pHGLR1"/>
</dbReference>
<keyword evidence="3" id="KW-0479">Metal-binding</keyword>
<dbReference type="GO" id="GO:0005737">
    <property type="term" value="C:cytoplasm"/>
    <property type="evidence" value="ECO:0007669"/>
    <property type="project" value="UniProtKB-SubCell"/>
</dbReference>
<gene>
    <name evidence="6" type="primary">scdA</name>
    <name evidence="6" type="ORF">HfgLR_21040</name>
</gene>
<dbReference type="Gene3D" id="1.20.120.520">
    <property type="entry name" value="nmb1532 protein domain like"/>
    <property type="match status" value="1"/>
</dbReference>
<evidence type="ECO:0000256" key="1">
    <source>
        <dbReference type="ARBA" id="ARBA00004496"/>
    </source>
</evidence>
<evidence type="ECO:0000256" key="4">
    <source>
        <dbReference type="ARBA" id="ARBA00023004"/>
    </source>
</evidence>
<dbReference type="AlphaFoldDB" id="A0A871BL83"/>
<dbReference type="Pfam" id="PF01814">
    <property type="entry name" value="Hemerythrin"/>
    <property type="match status" value="1"/>
</dbReference>
<dbReference type="InterPro" id="IPR019903">
    <property type="entry name" value="RIC_family"/>
</dbReference>
<dbReference type="NCBIfam" id="TIGR03652">
    <property type="entry name" value="FeS_repair_RIC"/>
    <property type="match status" value="1"/>
</dbReference>
<organism evidence="6 7">
    <name type="scientific">Haloferax gibbonsii</name>
    <dbReference type="NCBI Taxonomy" id="35746"/>
    <lineage>
        <taxon>Archaea</taxon>
        <taxon>Methanobacteriati</taxon>
        <taxon>Methanobacteriota</taxon>
        <taxon>Stenosarchaea group</taxon>
        <taxon>Halobacteria</taxon>
        <taxon>Halobacteriales</taxon>
        <taxon>Haloferacaceae</taxon>
        <taxon>Haloferax</taxon>
    </lineage>
</organism>
<evidence type="ECO:0000256" key="2">
    <source>
        <dbReference type="ARBA" id="ARBA00022490"/>
    </source>
</evidence>
<feature type="domain" description="Hemerythrin-like" evidence="5">
    <location>
        <begin position="82"/>
        <end position="229"/>
    </location>
</feature>
<dbReference type="GO" id="GO:0046872">
    <property type="term" value="F:metal ion binding"/>
    <property type="evidence" value="ECO:0007669"/>
    <property type="project" value="UniProtKB-KW"/>
</dbReference>
<dbReference type="EMBL" id="CP063206">
    <property type="protein sequence ID" value="QOS13443.1"/>
    <property type="molecule type" value="Genomic_DNA"/>
</dbReference>